<organism evidence="2">
    <name type="scientific">viral metagenome</name>
    <dbReference type="NCBI Taxonomy" id="1070528"/>
    <lineage>
        <taxon>unclassified sequences</taxon>
        <taxon>metagenomes</taxon>
        <taxon>organismal metagenomes</taxon>
    </lineage>
</organism>
<feature type="compositionally biased region" description="Pro residues" evidence="1">
    <location>
        <begin position="70"/>
        <end position="81"/>
    </location>
</feature>
<gene>
    <name evidence="2" type="ORF">MM415B01181_0015</name>
</gene>
<proteinExistence type="predicted"/>
<name>A0A6M3IUB3_9ZZZZ</name>
<reference evidence="2" key="1">
    <citation type="submission" date="2020-03" db="EMBL/GenBank/DDBJ databases">
        <title>The deep terrestrial virosphere.</title>
        <authorList>
            <person name="Holmfeldt K."/>
            <person name="Nilsson E."/>
            <person name="Simone D."/>
            <person name="Lopez-Fernandez M."/>
            <person name="Wu X."/>
            <person name="de Brujin I."/>
            <person name="Lundin D."/>
            <person name="Andersson A."/>
            <person name="Bertilsson S."/>
            <person name="Dopson M."/>
        </authorList>
    </citation>
    <scope>NUCLEOTIDE SEQUENCE</scope>
    <source>
        <strain evidence="2">MM415B01181</strain>
    </source>
</reference>
<accession>A0A6M3IUB3</accession>
<feature type="region of interest" description="Disordered" evidence="1">
    <location>
        <begin position="37"/>
        <end position="98"/>
    </location>
</feature>
<dbReference type="AlphaFoldDB" id="A0A6M3IUB3"/>
<feature type="compositionally biased region" description="Gly residues" evidence="1">
    <location>
        <begin position="83"/>
        <end position="98"/>
    </location>
</feature>
<dbReference type="EMBL" id="MT141397">
    <property type="protein sequence ID" value="QJA60142.1"/>
    <property type="molecule type" value="Genomic_DNA"/>
</dbReference>
<protein>
    <submittedName>
        <fullName evidence="2">Uncharacterized protein</fullName>
    </submittedName>
</protein>
<evidence type="ECO:0000313" key="2">
    <source>
        <dbReference type="EMBL" id="QJA60142.1"/>
    </source>
</evidence>
<evidence type="ECO:0000256" key="1">
    <source>
        <dbReference type="SAM" id="MobiDB-lite"/>
    </source>
</evidence>
<sequence length="121" mass="12635">MSFYNPYMKGPDIGQGMQDMLPMMLLMMYLKDKKTKTLGETPVPPARQMGDMAPGGMNEAPATLAGPQFQRPPTPSAPPMAPQGGGMGAPSPQGGGGGLDPKMLMAILPLLLPLLLGKLGK</sequence>